<dbReference type="Pfam" id="PF03050">
    <property type="entry name" value="DDE_Tnp_IS66"/>
    <property type="match status" value="1"/>
</dbReference>
<name>A0A644ZTP5_9ZZZZ</name>
<feature type="coiled-coil region" evidence="1">
    <location>
        <begin position="12"/>
        <end position="82"/>
    </location>
</feature>
<evidence type="ECO:0000313" key="4">
    <source>
        <dbReference type="EMBL" id="MPM44137.1"/>
    </source>
</evidence>
<evidence type="ECO:0000259" key="2">
    <source>
        <dbReference type="Pfam" id="PF03050"/>
    </source>
</evidence>
<keyword evidence="1" id="KW-0175">Coiled coil</keyword>
<gene>
    <name evidence="4" type="ORF">SDC9_90815</name>
</gene>
<dbReference type="InterPro" id="IPR052344">
    <property type="entry name" value="Transposase-related"/>
</dbReference>
<dbReference type="NCBIfam" id="NF033517">
    <property type="entry name" value="transpos_IS66"/>
    <property type="match status" value="1"/>
</dbReference>
<comment type="caution">
    <text evidence="4">The sequence shown here is derived from an EMBL/GenBank/DDBJ whole genome shotgun (WGS) entry which is preliminary data.</text>
</comment>
<dbReference type="PANTHER" id="PTHR33678">
    <property type="entry name" value="BLL1576 PROTEIN"/>
    <property type="match status" value="1"/>
</dbReference>
<organism evidence="4">
    <name type="scientific">bioreactor metagenome</name>
    <dbReference type="NCBI Taxonomy" id="1076179"/>
    <lineage>
        <taxon>unclassified sequences</taxon>
        <taxon>metagenomes</taxon>
        <taxon>ecological metagenomes</taxon>
    </lineage>
</organism>
<dbReference type="InterPro" id="IPR024463">
    <property type="entry name" value="Transposase_TnpC_homeodom"/>
</dbReference>
<dbReference type="InterPro" id="IPR004291">
    <property type="entry name" value="Transposase_IS66_central"/>
</dbReference>
<dbReference type="PANTHER" id="PTHR33678:SF1">
    <property type="entry name" value="BLL1576 PROTEIN"/>
    <property type="match status" value="1"/>
</dbReference>
<dbReference type="Pfam" id="PF13007">
    <property type="entry name" value="LZ_Tnp_IS66"/>
    <property type="match status" value="1"/>
</dbReference>
<reference evidence="4" key="1">
    <citation type="submission" date="2019-08" db="EMBL/GenBank/DDBJ databases">
        <authorList>
            <person name="Kucharzyk K."/>
            <person name="Murdoch R.W."/>
            <person name="Higgins S."/>
            <person name="Loffler F."/>
        </authorList>
    </citation>
    <scope>NUCLEOTIDE SEQUENCE</scope>
</reference>
<dbReference type="EMBL" id="VSSQ01010364">
    <property type="protein sequence ID" value="MPM44137.1"/>
    <property type="molecule type" value="Genomic_DNA"/>
</dbReference>
<evidence type="ECO:0000259" key="3">
    <source>
        <dbReference type="Pfam" id="PF13007"/>
    </source>
</evidence>
<feature type="domain" description="Transposase TnpC homeodomain" evidence="3">
    <location>
        <begin position="71"/>
        <end position="154"/>
    </location>
</feature>
<feature type="domain" description="Transposase IS66 central" evidence="2">
    <location>
        <begin position="219"/>
        <end position="500"/>
    </location>
</feature>
<accession>A0A644ZTP5</accession>
<protein>
    <submittedName>
        <fullName evidence="4">IS66 family transposase ISPba3</fullName>
    </submittedName>
</protein>
<proteinExistence type="predicted"/>
<evidence type="ECO:0000256" key="1">
    <source>
        <dbReference type="SAM" id="Coils"/>
    </source>
</evidence>
<sequence length="555" mass="64960">MPQNLIDKDELIRQLMADRDRLLRENSRLRTATNIAPEEMQQVHNDQLAAKDTLINKKEALLRQKEVRIAQLEKQVDYLKRQLYGGKAERYINPDPQARQLELFEGVDLLPGEKEAATKAEKEIISEKEARAKRMEKAKKSAVRKSLPENLERKIEHLYPEGYNPQDWDLLDEQEPLYTEVLIKEPTKFYVLRTYRHKAIRKSDHLIVTADCPVKPIAKSYASSSLLADLMVDKYVDHIPFYRQHKQFERLGMKIPEPTILGWFQQVSDLLMPLHFRLWELMKKTNYLQCDETTLPVVRNDKHKTVKGYIWLVRDPMSGREYVYWDKGSRSGEVVLKLFNGYQGALQTDGYERYELLDGKKGIILLSCWAHARRKFSDAIKNDRERAESALEQIQLLYEVERQIKDQALCFEEAAKLRVRLAYPIMVRFEKWLVAEHAKAIKGSPIEKAILYTYNRFNKLSRYHLDGRYNIDNNGIENAARPVAVGRKNYLFCQNDDTAESTAIIYSFMGCCKAAKVNFRTWMIYFLDHVHDYDQDYTRDIAELLPDNLKDAGVL</sequence>
<dbReference type="AlphaFoldDB" id="A0A644ZTP5"/>